<name>A0A1H8LHX2_9ACTN</name>
<dbReference type="InterPro" id="IPR000073">
    <property type="entry name" value="AB_hydrolase_1"/>
</dbReference>
<evidence type="ECO:0000259" key="2">
    <source>
        <dbReference type="Pfam" id="PF12697"/>
    </source>
</evidence>
<dbReference type="Pfam" id="PF12697">
    <property type="entry name" value="Abhydrolase_6"/>
    <property type="match status" value="1"/>
</dbReference>
<proteinExistence type="predicted"/>
<dbReference type="EMBL" id="FODD01000016">
    <property type="protein sequence ID" value="SEO04751.1"/>
    <property type="molecule type" value="Genomic_DNA"/>
</dbReference>
<dbReference type="SUPFAM" id="SSF53474">
    <property type="entry name" value="alpha/beta-Hydrolases"/>
    <property type="match status" value="1"/>
</dbReference>
<protein>
    <submittedName>
        <fullName evidence="3">Pimeloyl-ACP methyl ester carboxylesterase</fullName>
    </submittedName>
</protein>
<dbReference type="PANTHER" id="PTHR43798">
    <property type="entry name" value="MONOACYLGLYCEROL LIPASE"/>
    <property type="match status" value="1"/>
</dbReference>
<feature type="region of interest" description="Disordered" evidence="1">
    <location>
        <begin position="1"/>
        <end position="38"/>
    </location>
</feature>
<keyword evidence="4" id="KW-1185">Reference proteome</keyword>
<accession>A0A1H8LHX2</accession>
<dbReference type="GO" id="GO:0003824">
    <property type="term" value="F:catalytic activity"/>
    <property type="evidence" value="ECO:0007669"/>
    <property type="project" value="UniProtKB-ARBA"/>
</dbReference>
<dbReference type="Proteomes" id="UP000181951">
    <property type="component" value="Unassembled WGS sequence"/>
</dbReference>
<dbReference type="OrthoDB" id="5495375at2"/>
<feature type="compositionally biased region" description="Low complexity" evidence="1">
    <location>
        <begin position="1"/>
        <end position="29"/>
    </location>
</feature>
<dbReference type="AlphaFoldDB" id="A0A1H8LHX2"/>
<dbReference type="PRINTS" id="PR00111">
    <property type="entry name" value="ABHYDROLASE"/>
</dbReference>
<reference evidence="3 4" key="1">
    <citation type="submission" date="2016-10" db="EMBL/GenBank/DDBJ databases">
        <authorList>
            <person name="de Groot N.N."/>
        </authorList>
    </citation>
    <scope>NUCLEOTIDE SEQUENCE [LARGE SCALE GENOMIC DNA]</scope>
    <source>
        <strain evidence="3 4">CGMCC 4.2026</strain>
    </source>
</reference>
<evidence type="ECO:0000256" key="1">
    <source>
        <dbReference type="SAM" id="MobiDB-lite"/>
    </source>
</evidence>
<dbReference type="Gene3D" id="3.40.50.1820">
    <property type="entry name" value="alpha/beta hydrolase"/>
    <property type="match status" value="1"/>
</dbReference>
<evidence type="ECO:0000313" key="4">
    <source>
        <dbReference type="Proteomes" id="UP000181951"/>
    </source>
</evidence>
<gene>
    <name evidence="3" type="ORF">SAMN05216267_101617</name>
</gene>
<feature type="domain" description="AB hydrolase-1" evidence="2">
    <location>
        <begin position="64"/>
        <end position="292"/>
    </location>
</feature>
<sequence>MPPHPDAAARTAAAAADAPNVPNAPDTPVSADRSHAEDAQDAVLALDAGEVHVRLDGPRDAPALVLVHGSASSAGAWSALVPLLTSSHRVVRIDLPGHGSSGEPAGGDYAVEEQAAAVGQALDLLGVDRAVVAGHSSGGYTAVALAEKRPGLVSALVLVNTGPSTGAYLAPESAAIDPAQWPPSDEQLRGFASSAFRNGFRIPQELVDELRGIRIRAVGAAMGGSLAYLGLKPVPDRLIALGTPVQVLFGDQDRRWRPASFADYRAVPGADVRAVPGSGHTPIIEDPRRTADLMLAFAALHRTGGSPAG</sequence>
<evidence type="ECO:0000313" key="3">
    <source>
        <dbReference type="EMBL" id="SEO04751.1"/>
    </source>
</evidence>
<dbReference type="STRING" id="310780.SAMN05216267_101617"/>
<dbReference type="InterPro" id="IPR029058">
    <property type="entry name" value="AB_hydrolase_fold"/>
</dbReference>
<dbReference type="GO" id="GO:0016020">
    <property type="term" value="C:membrane"/>
    <property type="evidence" value="ECO:0007669"/>
    <property type="project" value="TreeGrafter"/>
</dbReference>
<dbReference type="InterPro" id="IPR050266">
    <property type="entry name" value="AB_hydrolase_sf"/>
</dbReference>
<organism evidence="3 4">
    <name type="scientific">Actinacidiphila rubida</name>
    <dbReference type="NCBI Taxonomy" id="310780"/>
    <lineage>
        <taxon>Bacteria</taxon>
        <taxon>Bacillati</taxon>
        <taxon>Actinomycetota</taxon>
        <taxon>Actinomycetes</taxon>
        <taxon>Kitasatosporales</taxon>
        <taxon>Streptomycetaceae</taxon>
        <taxon>Actinacidiphila</taxon>
    </lineage>
</organism>
<dbReference type="PANTHER" id="PTHR43798:SF33">
    <property type="entry name" value="HYDROLASE, PUTATIVE (AFU_ORTHOLOGUE AFUA_2G14860)-RELATED"/>
    <property type="match status" value="1"/>
</dbReference>